<evidence type="ECO:0000256" key="1">
    <source>
        <dbReference type="SAM" id="MobiDB-lite"/>
    </source>
</evidence>
<protein>
    <submittedName>
        <fullName evidence="2">Uncharacterized protein</fullName>
    </submittedName>
</protein>
<evidence type="ECO:0000313" key="2">
    <source>
        <dbReference type="EMBL" id="ORX90225.1"/>
    </source>
</evidence>
<accession>A0A1Y1XX32</accession>
<name>A0A1Y1XX32_9FUNG</name>
<evidence type="ECO:0000313" key="3">
    <source>
        <dbReference type="Proteomes" id="UP000193498"/>
    </source>
</evidence>
<gene>
    <name evidence="2" type="ORF">K493DRAFT_305084</name>
</gene>
<feature type="region of interest" description="Disordered" evidence="1">
    <location>
        <begin position="56"/>
        <end position="75"/>
    </location>
</feature>
<keyword evidence="3" id="KW-1185">Reference proteome</keyword>
<reference evidence="2 3" key="1">
    <citation type="submission" date="2016-07" db="EMBL/GenBank/DDBJ databases">
        <title>Pervasive Adenine N6-methylation of Active Genes in Fungi.</title>
        <authorList>
            <consortium name="DOE Joint Genome Institute"/>
            <person name="Mondo S.J."/>
            <person name="Dannebaum R.O."/>
            <person name="Kuo R.C."/>
            <person name="Labutti K."/>
            <person name="Haridas S."/>
            <person name="Kuo A."/>
            <person name="Salamov A."/>
            <person name="Ahrendt S.R."/>
            <person name="Lipzen A."/>
            <person name="Sullivan W."/>
            <person name="Andreopoulos W.B."/>
            <person name="Clum A."/>
            <person name="Lindquist E."/>
            <person name="Daum C."/>
            <person name="Ramamoorthy G.K."/>
            <person name="Gryganskyi A."/>
            <person name="Culley D."/>
            <person name="Magnuson J.K."/>
            <person name="James T.Y."/>
            <person name="O'Malley M.A."/>
            <person name="Stajich J.E."/>
            <person name="Spatafora J.W."/>
            <person name="Visel A."/>
            <person name="Grigoriev I.V."/>
        </authorList>
    </citation>
    <scope>NUCLEOTIDE SEQUENCE [LARGE SCALE GENOMIC DNA]</scope>
    <source>
        <strain evidence="2 3">CBS 931.73</strain>
    </source>
</reference>
<comment type="caution">
    <text evidence="2">The sequence shown here is derived from an EMBL/GenBank/DDBJ whole genome shotgun (WGS) entry which is preliminary data.</text>
</comment>
<dbReference type="Proteomes" id="UP000193498">
    <property type="component" value="Unassembled WGS sequence"/>
</dbReference>
<sequence>MTRVKGKRLYQASMRMGLLSLQVPVREQPKRIPMLNRDPSERPSLVTIGVVGHRTGLVGSDGTRGPRTTARPREGLPWPVQRGWSVWPYSVLRYNKQDSPGKPIHSDWLDSNPDPRLHHGISLDDISLAVQWSVVSGQCAGSYQSWAHTCSHPIWCPTIIYSASHLEIVSTLLISGML</sequence>
<dbReference type="AlphaFoldDB" id="A0A1Y1XX32"/>
<organism evidence="2 3">
    <name type="scientific">Basidiobolus meristosporus CBS 931.73</name>
    <dbReference type="NCBI Taxonomy" id="1314790"/>
    <lineage>
        <taxon>Eukaryota</taxon>
        <taxon>Fungi</taxon>
        <taxon>Fungi incertae sedis</taxon>
        <taxon>Zoopagomycota</taxon>
        <taxon>Entomophthoromycotina</taxon>
        <taxon>Basidiobolomycetes</taxon>
        <taxon>Basidiobolales</taxon>
        <taxon>Basidiobolaceae</taxon>
        <taxon>Basidiobolus</taxon>
    </lineage>
</organism>
<dbReference type="EMBL" id="MCFE01000390">
    <property type="protein sequence ID" value="ORX90225.1"/>
    <property type="molecule type" value="Genomic_DNA"/>
</dbReference>
<proteinExistence type="predicted"/>
<dbReference type="InParanoid" id="A0A1Y1XX32"/>